<evidence type="ECO:0000313" key="1">
    <source>
        <dbReference type="EMBL" id="MBS2100707.1"/>
    </source>
</evidence>
<dbReference type="RefSeq" id="WP_212219083.1">
    <property type="nucleotide sequence ID" value="NZ_JAGUCO010000027.1"/>
</dbReference>
<dbReference type="EMBL" id="JAGUCO010000027">
    <property type="protein sequence ID" value="MBS2100707.1"/>
    <property type="molecule type" value="Genomic_DNA"/>
</dbReference>
<keyword evidence="2" id="KW-1185">Reference proteome</keyword>
<proteinExistence type="predicted"/>
<dbReference type="InterPro" id="IPR019694">
    <property type="entry name" value="Phage_HP1_Orf23"/>
</dbReference>
<evidence type="ECO:0000313" key="2">
    <source>
        <dbReference type="Proteomes" id="UP000708576"/>
    </source>
</evidence>
<protein>
    <recommendedName>
        <fullName evidence="3">DUF2586 family protein</fullName>
    </recommendedName>
</protein>
<comment type="caution">
    <text evidence="1">The sequence shown here is derived from an EMBL/GenBank/DDBJ whole genome shotgun (WGS) entry which is preliminary data.</text>
</comment>
<dbReference type="Pfam" id="PF10758">
    <property type="entry name" value="DUF2586"/>
    <property type="match status" value="1"/>
</dbReference>
<dbReference type="Proteomes" id="UP000708576">
    <property type="component" value="Unassembled WGS sequence"/>
</dbReference>
<accession>A0ABS5K0J8</accession>
<sequence length="421" mass="45342">MRGVVITKGDIGVNADSNADKISGLLVNGPAVAAAEGILGVVNGTLYTLEKVKDAEYLGINAAYDEDNDVRVYRHITEFFRMAGEGIKLYLIVGTETLTMKQLITTYGHSMVAESKGEMRRLAVAWNQPAAYAPTYVDGLEEGIRESLAEAQLLHDWTWDTDRPLNVFLEGRGINGTVAAILDLREIDDSGTIAEYGNVSLCIGQDWDYAESLTGESQKFADVGTMLGTSAGIAVNQNIGEVETLDISDAKKLIWLTAGLSNHQKITAVEDDLSDYDDKGYIFGISYTGSTGFRWNYDHTCTPEIVDVDGFMNENTIALGLTLGKAARELRKQLLPKVKTVVPVDSETGLLSTGMVKYFEGLGNVAFDGMAGRGEISGGETIVDPNSDLLTGDKELKVSFIVVPTGTIGEIAGTINLKNSL</sequence>
<organism evidence="1 2">
    <name type="scientific">Carboxylicivirga linearis</name>
    <dbReference type="NCBI Taxonomy" id="1628157"/>
    <lineage>
        <taxon>Bacteria</taxon>
        <taxon>Pseudomonadati</taxon>
        <taxon>Bacteroidota</taxon>
        <taxon>Bacteroidia</taxon>
        <taxon>Marinilabiliales</taxon>
        <taxon>Marinilabiliaceae</taxon>
        <taxon>Carboxylicivirga</taxon>
    </lineage>
</organism>
<reference evidence="1 2" key="1">
    <citation type="journal article" date="2015" name="Int. J. Syst. Evol. Microbiol.">
        <title>Carboxylicivirga linearis sp. nov., isolated from a sea cucumber culture pond.</title>
        <authorList>
            <person name="Wang F.Q."/>
            <person name="Zhou Y.X."/>
            <person name="Lin X.Z."/>
            <person name="Chen G.J."/>
            <person name="Du Z.J."/>
        </authorList>
    </citation>
    <scope>NUCLEOTIDE SEQUENCE [LARGE SCALE GENOMIC DNA]</scope>
    <source>
        <strain evidence="1 2">FB218</strain>
    </source>
</reference>
<name>A0ABS5K0J8_9BACT</name>
<evidence type="ECO:0008006" key="3">
    <source>
        <dbReference type="Google" id="ProtNLM"/>
    </source>
</evidence>
<gene>
    <name evidence="1" type="ORF">KEM10_20640</name>
</gene>